<dbReference type="Gene3D" id="1.20.200.10">
    <property type="entry name" value="Fumarase/aspartase (Central domain)"/>
    <property type="match status" value="1"/>
</dbReference>
<dbReference type="RefSeq" id="WP_064594672.1">
    <property type="nucleotide sequence ID" value="NZ_CP134782.1"/>
</dbReference>
<gene>
    <name evidence="2" type="ORF">A9B99_03555</name>
</gene>
<dbReference type="InterPro" id="IPR001106">
    <property type="entry name" value="Aromatic_Lyase"/>
</dbReference>
<proteinExistence type="predicted"/>
<sequence>MSEIREWGDTPATWQDVVAVAQHGAQLQLSEAAWQRMQNARQIVEEIVASGQPAYGINTGLGALCNVILPPEALSQLSRNTLMSHACGVGPLLSVVQTRAIMCAAVANYSLGYSGISPHVVRALLAFINQGITPEVPSQGSVGYLTHMAHIGLALTGMGFVNWQGKRWLACDALAEQGIDAVNPGAKDGLCLVNGTPCMTGLSCLALGEAKQLMDWADVTGAMSIEALKGQLAAFDERVLALKSSPDVSATGQRLRAMLHGSAWLAENQGVRTQDALSLRSVPQIHGACRAQWRHVETQVNQELNAATDNPLVLGEPGNWQVVSQANPHGESVAMAADLLAIALAETGSVAERRLDRLINPLVSELPPFLVAKPGVNSGMMIAQYVAASLCGENRRLAQPAVLDNYITSGLQEDHLSMGTSAALKLLQVCDNTWQILGIEYLLAAQALELIGTSRLAPGTVQAVTLLRREVAFWVEDRWLAPEMKKTVQIMRNTPAENIAC</sequence>
<accession>A0A1B7L996</accession>
<evidence type="ECO:0000313" key="2">
    <source>
        <dbReference type="EMBL" id="OAT78791.1"/>
    </source>
</evidence>
<dbReference type="Gene3D" id="1.10.275.10">
    <property type="entry name" value="Fumarase/aspartase (N-terminal domain)"/>
    <property type="match status" value="1"/>
</dbReference>
<dbReference type="SUPFAM" id="SSF48557">
    <property type="entry name" value="L-aspartase-like"/>
    <property type="match status" value="1"/>
</dbReference>
<dbReference type="EMBL" id="LYRP01000001">
    <property type="protein sequence ID" value="OAT78791.1"/>
    <property type="molecule type" value="Genomic_DNA"/>
</dbReference>
<evidence type="ECO:0000256" key="1">
    <source>
        <dbReference type="ARBA" id="ARBA00023239"/>
    </source>
</evidence>
<dbReference type="OrthoDB" id="9806955at2"/>
<name>A0A1B7L996_9ENTR</name>
<dbReference type="Proteomes" id="UP000078225">
    <property type="component" value="Unassembled WGS sequence"/>
</dbReference>
<dbReference type="FunFam" id="1.10.275.10:FF:000005">
    <property type="entry name" value="Histidine ammonia-lyase"/>
    <property type="match status" value="1"/>
</dbReference>
<evidence type="ECO:0000313" key="3">
    <source>
        <dbReference type="Proteomes" id="UP000078225"/>
    </source>
</evidence>
<dbReference type="InterPro" id="IPR024083">
    <property type="entry name" value="Fumarase/histidase_N"/>
</dbReference>
<dbReference type="CDD" id="cd00332">
    <property type="entry name" value="PAL-HAL"/>
    <property type="match status" value="1"/>
</dbReference>
<keyword evidence="1 2" id="KW-0456">Lyase</keyword>
<dbReference type="InterPro" id="IPR008948">
    <property type="entry name" value="L-Aspartase-like"/>
</dbReference>
<dbReference type="STRING" id="1691903.A9B99_03555"/>
<dbReference type="PANTHER" id="PTHR10362">
    <property type="entry name" value="HISTIDINE AMMONIA-LYASE"/>
    <property type="match status" value="1"/>
</dbReference>
<keyword evidence="3" id="KW-1185">Reference proteome</keyword>
<comment type="caution">
    <text evidence="2">The sequence shown here is derived from an EMBL/GenBank/DDBJ whole genome shotgun (WGS) entry which is preliminary data.</text>
</comment>
<organism evidence="2 3">
    <name type="scientific">Mangrovibacter phragmitis</name>
    <dbReference type="NCBI Taxonomy" id="1691903"/>
    <lineage>
        <taxon>Bacteria</taxon>
        <taxon>Pseudomonadati</taxon>
        <taxon>Pseudomonadota</taxon>
        <taxon>Gammaproteobacteria</taxon>
        <taxon>Enterobacterales</taxon>
        <taxon>Enterobacteriaceae</taxon>
        <taxon>Mangrovibacter</taxon>
    </lineage>
</organism>
<protein>
    <submittedName>
        <fullName evidence="2">Histidine ammonia-lyase</fullName>
    </submittedName>
</protein>
<dbReference type="GO" id="GO:0016841">
    <property type="term" value="F:ammonia-lyase activity"/>
    <property type="evidence" value="ECO:0007669"/>
    <property type="project" value="UniProtKB-ARBA"/>
</dbReference>
<dbReference type="Pfam" id="PF00221">
    <property type="entry name" value="Lyase_aromatic"/>
    <property type="match status" value="1"/>
</dbReference>
<reference evidence="3" key="1">
    <citation type="submission" date="2016-05" db="EMBL/GenBank/DDBJ databases">
        <authorList>
            <person name="Behera P."/>
            <person name="Vaishampayan P."/>
            <person name="Singh N."/>
            <person name="Raina V."/>
            <person name="Suar M."/>
            <person name="Pattnaik A."/>
            <person name="Rastogi G."/>
        </authorList>
    </citation>
    <scope>NUCLEOTIDE SEQUENCE [LARGE SCALE GENOMIC DNA]</scope>
    <source>
        <strain evidence="3">MP23</strain>
    </source>
</reference>
<dbReference type="AlphaFoldDB" id="A0A1B7L996"/>